<feature type="domain" description="Sulfatase N-terminal" evidence="2">
    <location>
        <begin position="244"/>
        <end position="449"/>
    </location>
</feature>
<evidence type="ECO:0000313" key="4">
    <source>
        <dbReference type="Proteomes" id="UP000001953"/>
    </source>
</evidence>
<sequence length="562" mass="61936">MKLTLIIVAAVTVVWLAERSVGHLKLAIAALCFIAAALLFVVTSLERAILLSSIVVAAIFGASSVKYNHSGLKLTVTDLPLAFAGTVPFFIVQYPLAVMAVLAGGIGLILATVATLLYVPGLPVSLELQSILFFFAFIGLIAAYRADGGAESLHRIAAQRRCFFSTFIGSLLNPLSWRQFSGLVLSDIAEDSLQLMPAIPARTLDYPDIIVIQHESIFDPRVFGLPVEPIVEAFLSPKNGLFGSLNVDIFGGGSWQSEFSLLTGLSSASFGSNAYFLFKRGVGRFHNSLPNALTAIGYRTMLASSCRRSFLHYDEFYRSIGIDERIFTEDFHPPFDVGQFEATNSDALFLDAAFGAHMESMSGDAAPRFLYALTNFNHGPHNRRLVAPGRFERERAFAAASLPDAYYAEYYARLVETAVTWNRLKSELSTRFPSRPVLIVHYGDHQPVMTRRIEAKLKLPIDPRRQFRTFYAIETLNDCSDRLISGRGQDLDIAFLGTVALQQAGLPLDEIFATRASLIEHCGDAYFISSSERKRRFHRTLVDLGMIDVASASDVLQHRPVA</sequence>
<dbReference type="Pfam" id="PF00884">
    <property type="entry name" value="Sulfatase"/>
    <property type="match status" value="1"/>
</dbReference>
<dbReference type="STRING" id="323097.Nham_3301"/>
<dbReference type="OrthoDB" id="8173797at2"/>
<feature type="transmembrane region" description="Helical" evidence="1">
    <location>
        <begin position="49"/>
        <end position="67"/>
    </location>
</feature>
<dbReference type="InterPro" id="IPR000917">
    <property type="entry name" value="Sulfatase_N"/>
</dbReference>
<accession>Q1QIB2</accession>
<dbReference type="eggNOG" id="COG1368">
    <property type="taxonomic scope" value="Bacteria"/>
</dbReference>
<name>Q1QIB2_NITHX</name>
<dbReference type="InterPro" id="IPR017850">
    <property type="entry name" value="Alkaline_phosphatase_core_sf"/>
</dbReference>
<feature type="transmembrane region" description="Helical" evidence="1">
    <location>
        <begin position="126"/>
        <end position="144"/>
    </location>
</feature>
<evidence type="ECO:0000313" key="3">
    <source>
        <dbReference type="EMBL" id="ABE64035.1"/>
    </source>
</evidence>
<dbReference type="Gene3D" id="3.40.720.10">
    <property type="entry name" value="Alkaline Phosphatase, subunit A"/>
    <property type="match status" value="1"/>
</dbReference>
<protein>
    <submittedName>
        <fullName evidence="3">Sulfatase</fullName>
    </submittedName>
</protein>
<proteinExistence type="predicted"/>
<feature type="transmembrane region" description="Helical" evidence="1">
    <location>
        <begin position="87"/>
        <end position="119"/>
    </location>
</feature>
<evidence type="ECO:0000256" key="1">
    <source>
        <dbReference type="SAM" id="Phobius"/>
    </source>
</evidence>
<dbReference type="HOGENOM" id="CLU_471578_0_0_5"/>
<dbReference type="SUPFAM" id="SSF53649">
    <property type="entry name" value="Alkaline phosphatase-like"/>
    <property type="match status" value="1"/>
</dbReference>
<dbReference type="KEGG" id="nha:Nham_3301"/>
<keyword evidence="1" id="KW-0812">Transmembrane</keyword>
<gene>
    <name evidence="3" type="ordered locus">Nham_3301</name>
</gene>
<keyword evidence="4" id="KW-1185">Reference proteome</keyword>
<organism evidence="3 4">
    <name type="scientific">Nitrobacter hamburgensis (strain DSM 10229 / NCIMB 13809 / X14)</name>
    <dbReference type="NCBI Taxonomy" id="323097"/>
    <lineage>
        <taxon>Bacteria</taxon>
        <taxon>Pseudomonadati</taxon>
        <taxon>Pseudomonadota</taxon>
        <taxon>Alphaproteobacteria</taxon>
        <taxon>Hyphomicrobiales</taxon>
        <taxon>Nitrobacteraceae</taxon>
        <taxon>Nitrobacter</taxon>
    </lineage>
</organism>
<dbReference type="Proteomes" id="UP000001953">
    <property type="component" value="Chromosome"/>
</dbReference>
<reference evidence="3 4" key="1">
    <citation type="submission" date="2006-03" db="EMBL/GenBank/DDBJ databases">
        <title>Complete sequence of chromosome of Nitrobacter hamburgensis X14.</title>
        <authorList>
            <consortium name="US DOE Joint Genome Institute"/>
            <person name="Copeland A."/>
            <person name="Lucas S."/>
            <person name="Lapidus A."/>
            <person name="Barry K."/>
            <person name="Detter J.C."/>
            <person name="Glavina del Rio T."/>
            <person name="Hammon N."/>
            <person name="Israni S."/>
            <person name="Dalin E."/>
            <person name="Tice H."/>
            <person name="Pitluck S."/>
            <person name="Chain P."/>
            <person name="Malfatti S."/>
            <person name="Shin M."/>
            <person name="Vergez L."/>
            <person name="Schmutz J."/>
            <person name="Larimer F."/>
            <person name="Land M."/>
            <person name="Hauser L."/>
            <person name="Kyrpides N."/>
            <person name="Ivanova N."/>
            <person name="Ward B."/>
            <person name="Arp D."/>
            <person name="Klotz M."/>
            <person name="Stein L."/>
            <person name="O'Mullan G."/>
            <person name="Starkenburg S."/>
            <person name="Sayavedra L."/>
            <person name="Poret-Peterson A.T."/>
            <person name="Gentry M.E."/>
            <person name="Bruce D."/>
            <person name="Richardson P."/>
        </authorList>
    </citation>
    <scope>NUCLEOTIDE SEQUENCE [LARGE SCALE GENOMIC DNA]</scope>
    <source>
        <strain evidence="4">DSM 10229 / NCIMB 13809 / X14</strain>
    </source>
</reference>
<feature type="transmembrane region" description="Helical" evidence="1">
    <location>
        <begin position="26"/>
        <end position="42"/>
    </location>
</feature>
<evidence type="ECO:0000259" key="2">
    <source>
        <dbReference type="Pfam" id="PF00884"/>
    </source>
</evidence>
<dbReference type="AlphaFoldDB" id="Q1QIB2"/>
<keyword evidence="1" id="KW-0472">Membrane</keyword>
<dbReference type="EMBL" id="CP000319">
    <property type="protein sequence ID" value="ABE64035.1"/>
    <property type="molecule type" value="Genomic_DNA"/>
</dbReference>
<keyword evidence="1" id="KW-1133">Transmembrane helix</keyword>